<gene>
    <name evidence="1" type="ORF">SFRICE_015704</name>
</gene>
<evidence type="ECO:0000313" key="1">
    <source>
        <dbReference type="EMBL" id="SOQ42453.1"/>
    </source>
</evidence>
<protein>
    <submittedName>
        <fullName evidence="1">SFRICE_015704</fullName>
    </submittedName>
</protein>
<organism evidence="1">
    <name type="scientific">Spodoptera frugiperda</name>
    <name type="common">Fall armyworm</name>
    <dbReference type="NCBI Taxonomy" id="7108"/>
    <lineage>
        <taxon>Eukaryota</taxon>
        <taxon>Metazoa</taxon>
        <taxon>Ecdysozoa</taxon>
        <taxon>Arthropoda</taxon>
        <taxon>Hexapoda</taxon>
        <taxon>Insecta</taxon>
        <taxon>Pterygota</taxon>
        <taxon>Neoptera</taxon>
        <taxon>Endopterygota</taxon>
        <taxon>Lepidoptera</taxon>
        <taxon>Glossata</taxon>
        <taxon>Ditrysia</taxon>
        <taxon>Noctuoidea</taxon>
        <taxon>Noctuidae</taxon>
        <taxon>Amphipyrinae</taxon>
        <taxon>Spodoptera</taxon>
    </lineage>
</organism>
<sequence>MTALALGEMRGSVRLLLTKNHPVPTPAFQAGAPVNPLDSPQLWIRHQPTSPTRPHLWWSDGSLRRARNATRRTHGSCSGRAASYPCSPSADPHLRWLEIVTRSLTPGVSLAAAGA</sequence>
<dbReference type="EMBL" id="ODYU01003542">
    <property type="protein sequence ID" value="SOQ42453.1"/>
    <property type="molecule type" value="Genomic_DNA"/>
</dbReference>
<proteinExistence type="predicted"/>
<reference evidence="1" key="1">
    <citation type="submission" date="2016-07" db="EMBL/GenBank/DDBJ databases">
        <authorList>
            <person name="Bretaudeau A."/>
        </authorList>
    </citation>
    <scope>NUCLEOTIDE SEQUENCE</scope>
    <source>
        <strain evidence="1">Rice</strain>
        <tissue evidence="1">Whole body</tissue>
    </source>
</reference>
<name>A0A2H1VNR1_SPOFR</name>
<accession>A0A2H1VNR1</accession>
<dbReference type="AlphaFoldDB" id="A0A2H1VNR1"/>